<comment type="caution">
    <text evidence="8">Lacks conserved residue(s) required for the propagation of feature annotation.</text>
</comment>
<dbReference type="InterPro" id="IPR029044">
    <property type="entry name" value="Nucleotide-diphossugar_trans"/>
</dbReference>
<dbReference type="Gene3D" id="3.90.550.10">
    <property type="entry name" value="Spore Coat Polysaccharide Biosynthesis Protein SpsA, Chain A"/>
    <property type="match status" value="1"/>
</dbReference>
<dbReference type="EMBL" id="CP114058">
    <property type="protein sequence ID" value="WAT03132.1"/>
    <property type="molecule type" value="Genomic_DNA"/>
</dbReference>
<dbReference type="HAMAP" id="MF_00316">
    <property type="entry name" value="MobA"/>
    <property type="match status" value="1"/>
</dbReference>
<protein>
    <recommendedName>
        <fullName evidence="8">Molybdenum cofactor guanylyltransferase</fullName>
        <shortName evidence="8">MoCo guanylyltransferase</shortName>
        <ecNumber evidence="8">2.7.7.77</ecNumber>
    </recommendedName>
    <alternativeName>
        <fullName evidence="8">GTP:molybdopterin guanylyltransferase</fullName>
    </alternativeName>
    <alternativeName>
        <fullName evidence="8">Mo-MPT guanylyltransferase</fullName>
    </alternativeName>
    <alternativeName>
        <fullName evidence="8">Molybdopterin guanylyltransferase</fullName>
    </alternativeName>
    <alternativeName>
        <fullName evidence="8">Molybdopterin-guanine dinucleotide synthase</fullName>
        <shortName evidence="8">MGD synthase</shortName>
    </alternativeName>
</protein>
<keyword evidence="5 8" id="KW-0460">Magnesium</keyword>
<feature type="binding site" evidence="8">
    <location>
        <position position="97"/>
    </location>
    <ligand>
        <name>GTP</name>
        <dbReference type="ChEBI" id="CHEBI:37565"/>
    </ligand>
</feature>
<feature type="binding site" evidence="8">
    <location>
        <position position="67"/>
    </location>
    <ligand>
        <name>GTP</name>
        <dbReference type="ChEBI" id="CHEBI:37565"/>
    </ligand>
</feature>
<evidence type="ECO:0000256" key="6">
    <source>
        <dbReference type="ARBA" id="ARBA00023134"/>
    </source>
</evidence>
<organism evidence="10 11">
    <name type="scientific">Rouxiella chamberiensis</name>
    <dbReference type="NCBI Taxonomy" id="1513468"/>
    <lineage>
        <taxon>Bacteria</taxon>
        <taxon>Pseudomonadati</taxon>
        <taxon>Pseudomonadota</taxon>
        <taxon>Gammaproteobacteria</taxon>
        <taxon>Enterobacterales</taxon>
        <taxon>Yersiniaceae</taxon>
        <taxon>Rouxiella</taxon>
    </lineage>
</organism>
<evidence type="ECO:0000313" key="10">
    <source>
        <dbReference type="EMBL" id="WAT03132.1"/>
    </source>
</evidence>
<evidence type="ECO:0000256" key="5">
    <source>
        <dbReference type="ARBA" id="ARBA00022842"/>
    </source>
</evidence>
<dbReference type="PANTHER" id="PTHR19136">
    <property type="entry name" value="MOLYBDENUM COFACTOR GUANYLYLTRANSFERASE"/>
    <property type="match status" value="1"/>
</dbReference>
<keyword evidence="1 8" id="KW-0963">Cytoplasm</keyword>
<feature type="binding site" evidence="8">
    <location>
        <position position="97"/>
    </location>
    <ligand>
        <name>Mg(2+)</name>
        <dbReference type="ChEBI" id="CHEBI:18420"/>
    </ligand>
</feature>
<keyword evidence="2 8" id="KW-0808">Transferase</keyword>
<evidence type="ECO:0000259" key="9">
    <source>
        <dbReference type="Pfam" id="PF12804"/>
    </source>
</evidence>
<evidence type="ECO:0000256" key="1">
    <source>
        <dbReference type="ARBA" id="ARBA00022490"/>
    </source>
</evidence>
<keyword evidence="4 8" id="KW-0547">Nucleotide-binding</keyword>
<comment type="subcellular location">
    <subcellularLocation>
        <location evidence="8">Cytoplasm</location>
    </subcellularLocation>
</comment>
<dbReference type="NCBIfam" id="TIGR02665">
    <property type="entry name" value="molyb_mobA"/>
    <property type="match status" value="1"/>
</dbReference>
<keyword evidence="10" id="KW-0548">Nucleotidyltransferase</keyword>
<comment type="domain">
    <text evidence="8">The N-terminal domain determines nucleotide recognition and specific binding, while the C-terminal domain determines the specific binding to the target protein.</text>
</comment>
<dbReference type="CDD" id="cd02503">
    <property type="entry name" value="MobA"/>
    <property type="match status" value="1"/>
</dbReference>
<feature type="binding site" evidence="8">
    <location>
        <position position="22"/>
    </location>
    <ligand>
        <name>GTP</name>
        <dbReference type="ChEBI" id="CHEBI:37565"/>
    </ligand>
</feature>
<name>A0ABY7HVY9_9GAMM</name>
<evidence type="ECO:0000256" key="4">
    <source>
        <dbReference type="ARBA" id="ARBA00022741"/>
    </source>
</evidence>
<dbReference type="SUPFAM" id="SSF53448">
    <property type="entry name" value="Nucleotide-diphospho-sugar transferases"/>
    <property type="match status" value="1"/>
</dbReference>
<reference evidence="10" key="1">
    <citation type="submission" date="2022-12" db="EMBL/GenBank/DDBJ databases">
        <title>Complete genome sequence of an Australian strain of Rouxiella badensis DAR84756 and resolution of the R. badensis DSM100043 and R. chamberiensis DSM28324 genomes.</title>
        <authorList>
            <person name="Paul S."/>
            <person name="Anderson P.J."/>
            <person name="Maynard G."/>
            <person name="Dyall-Smith M."/>
            <person name="Kudinha T."/>
        </authorList>
    </citation>
    <scope>NUCLEOTIDE SEQUENCE</scope>
    <source>
        <strain evidence="10">DSM 28324</strain>
    </source>
</reference>
<dbReference type="PANTHER" id="PTHR19136:SF81">
    <property type="entry name" value="MOLYBDENUM COFACTOR GUANYLYLTRANSFERASE"/>
    <property type="match status" value="1"/>
</dbReference>
<accession>A0ABY7HVY9</accession>
<evidence type="ECO:0000256" key="7">
    <source>
        <dbReference type="ARBA" id="ARBA00023150"/>
    </source>
</evidence>
<proteinExistence type="inferred from homology"/>
<dbReference type="Proteomes" id="UP001164712">
    <property type="component" value="Chromosome"/>
</dbReference>
<evidence type="ECO:0000256" key="2">
    <source>
        <dbReference type="ARBA" id="ARBA00022679"/>
    </source>
</evidence>
<keyword evidence="6 8" id="KW-0342">GTP-binding</keyword>
<sequence length="193" mass="21526">MGRQITGVILAGGRSTRMGQDKGLVEIDGQPLFAYIGRKLELQVKTVLVSCNRHQDRYAARYPTISDVIPDFAGPLSGMLAGLIASETEWVVFVPCDAPAFPEHLVARLWEGKGLSLAAYAEDANRAHPALCLLHKSLIPVLEDYLTRGERKVMLFFKHCHAQPVRFDKEEYFSNLNTPDEVAAWQNSMRTTP</sequence>
<feature type="domain" description="MobA-like NTP transferase" evidence="9">
    <location>
        <begin position="7"/>
        <end position="154"/>
    </location>
</feature>
<keyword evidence="7 8" id="KW-0501">Molybdenum cofactor biosynthesis</keyword>
<gene>
    <name evidence="8 10" type="primary">mobA</name>
    <name evidence="10" type="ORF">O1V66_17110</name>
</gene>
<comment type="function">
    <text evidence="8">Transfers a GMP moiety from GTP to Mo-molybdopterin (Mo-MPT) cofactor (Moco or molybdenum cofactor) to form Mo-molybdopterin guanine dinucleotide (Mo-MGD) cofactor.</text>
</comment>
<keyword evidence="3 8" id="KW-0479">Metal-binding</keyword>
<dbReference type="Pfam" id="PF12804">
    <property type="entry name" value="NTP_transf_3"/>
    <property type="match status" value="1"/>
</dbReference>
<comment type="subunit">
    <text evidence="8">Monomer.</text>
</comment>
<evidence type="ECO:0000256" key="3">
    <source>
        <dbReference type="ARBA" id="ARBA00022723"/>
    </source>
</evidence>
<dbReference type="InterPro" id="IPR013482">
    <property type="entry name" value="Molybde_CF_guanTrfase"/>
</dbReference>
<evidence type="ECO:0000256" key="8">
    <source>
        <dbReference type="HAMAP-Rule" id="MF_00316"/>
    </source>
</evidence>
<dbReference type="GO" id="GO:0061603">
    <property type="term" value="F:molybdenum cofactor guanylyltransferase activity"/>
    <property type="evidence" value="ECO:0007669"/>
    <property type="project" value="UniProtKB-EC"/>
</dbReference>
<comment type="catalytic activity">
    <reaction evidence="8">
        <text>Mo-molybdopterin + GTP + H(+) = Mo-molybdopterin guanine dinucleotide + diphosphate</text>
        <dbReference type="Rhea" id="RHEA:34243"/>
        <dbReference type="ChEBI" id="CHEBI:15378"/>
        <dbReference type="ChEBI" id="CHEBI:33019"/>
        <dbReference type="ChEBI" id="CHEBI:37565"/>
        <dbReference type="ChEBI" id="CHEBI:71302"/>
        <dbReference type="ChEBI" id="CHEBI:71310"/>
        <dbReference type="EC" id="2.7.7.77"/>
    </reaction>
</comment>
<comment type="cofactor">
    <cofactor evidence="8">
        <name>Mg(2+)</name>
        <dbReference type="ChEBI" id="CHEBI:18420"/>
    </cofactor>
</comment>
<dbReference type="InterPro" id="IPR025877">
    <property type="entry name" value="MobA-like_NTP_Trfase"/>
</dbReference>
<dbReference type="EC" id="2.7.7.77" evidence="8"/>
<keyword evidence="11" id="KW-1185">Reference proteome</keyword>
<feature type="binding site" evidence="8">
    <location>
        <begin position="10"/>
        <end position="12"/>
    </location>
    <ligand>
        <name>GTP</name>
        <dbReference type="ChEBI" id="CHEBI:37565"/>
    </ligand>
</feature>
<comment type="similarity">
    <text evidence="8">Belongs to the MobA family.</text>
</comment>
<evidence type="ECO:0000313" key="11">
    <source>
        <dbReference type="Proteomes" id="UP001164712"/>
    </source>
</evidence>